<dbReference type="EMBL" id="CM022228">
    <property type="protein sequence ID" value="KAF7088914.1"/>
    <property type="molecule type" value="Genomic_DNA"/>
</dbReference>
<accession>A0A9R1LHH5</accession>
<gene>
    <name evidence="1" type="ORF">CFC21_091984</name>
</gene>
<dbReference type="Proteomes" id="UP000815260">
    <property type="component" value="Chromosome 6D"/>
</dbReference>
<organism evidence="1">
    <name type="scientific">Triticum aestivum</name>
    <name type="common">Wheat</name>
    <dbReference type="NCBI Taxonomy" id="4565"/>
    <lineage>
        <taxon>Eukaryota</taxon>
        <taxon>Viridiplantae</taxon>
        <taxon>Streptophyta</taxon>
        <taxon>Embryophyta</taxon>
        <taxon>Tracheophyta</taxon>
        <taxon>Spermatophyta</taxon>
        <taxon>Magnoliopsida</taxon>
        <taxon>Liliopsida</taxon>
        <taxon>Poales</taxon>
        <taxon>Poaceae</taxon>
        <taxon>BOP clade</taxon>
        <taxon>Pooideae</taxon>
        <taxon>Triticodae</taxon>
        <taxon>Triticeae</taxon>
        <taxon>Triticinae</taxon>
        <taxon>Triticum</taxon>
    </lineage>
</organism>
<evidence type="ECO:0000313" key="1">
    <source>
        <dbReference type="EMBL" id="KAF7088914.1"/>
    </source>
</evidence>
<feature type="non-terminal residue" evidence="1">
    <location>
        <position position="1"/>
    </location>
</feature>
<sequence>HFKGGECSCKDYW</sequence>
<name>A0A9R1LHH5_WHEAT</name>
<proteinExistence type="predicted"/>
<reference evidence="1" key="2">
    <citation type="submission" date="2020-03" db="EMBL/GenBank/DDBJ databases">
        <title>The second near-complete assembly of the hexaploid bread wheat (Triticum aestivum) genome.</title>
        <authorList>
            <person name="Zimin A.V."/>
            <person name="Puiu D."/>
            <person name="Shumante A."/>
            <person name="Alonge M."/>
            <person name="Salzberg S.L."/>
        </authorList>
    </citation>
    <scope>NUCLEOTIDE SEQUENCE</scope>
    <source>
        <tissue evidence="1">Leaf</tissue>
    </source>
</reference>
<reference evidence="1" key="1">
    <citation type="journal article" date="2017" name="Gigascience">
        <title>The first near-complete assembly of the hexaploid bread wheat genome, Triticum aestivum.</title>
        <authorList>
            <person name="Zimin A.V."/>
            <person name="Puiu D."/>
            <person name="Hall R."/>
            <person name="Kingan S."/>
            <person name="Clavijo B.J."/>
            <person name="Salzberg S.L."/>
        </authorList>
    </citation>
    <scope>NUCLEOTIDE SEQUENCE</scope>
    <source>
        <tissue evidence="1">Leaf</tissue>
    </source>
</reference>
<protein>
    <submittedName>
        <fullName evidence="1">Uncharacterized protein</fullName>
    </submittedName>
</protein>
<comment type="caution">
    <text evidence="1">The sequence shown here is derived from an EMBL/GenBank/DDBJ whole genome shotgun (WGS) entry which is preliminary data.</text>
</comment>